<evidence type="ECO:0000256" key="8">
    <source>
        <dbReference type="ARBA" id="ARBA00035112"/>
    </source>
</evidence>
<dbReference type="GO" id="GO:0016020">
    <property type="term" value="C:membrane"/>
    <property type="evidence" value="ECO:0007669"/>
    <property type="project" value="UniProtKB-SubCell"/>
</dbReference>
<evidence type="ECO:0000256" key="3">
    <source>
        <dbReference type="ARBA" id="ARBA00022989"/>
    </source>
</evidence>
<evidence type="ECO:0000313" key="10">
    <source>
        <dbReference type="EMBL" id="ROW15362.1"/>
    </source>
</evidence>
<keyword evidence="5" id="KW-0843">Virulence</keyword>
<comment type="caution">
    <text evidence="10">The sequence shown here is derived from an EMBL/GenBank/DDBJ whole genome shotgun (WGS) entry which is preliminary data.</text>
</comment>
<keyword evidence="3 9" id="KW-1133">Transmembrane helix</keyword>
<evidence type="ECO:0000256" key="2">
    <source>
        <dbReference type="ARBA" id="ARBA00022692"/>
    </source>
</evidence>
<evidence type="ECO:0000256" key="7">
    <source>
        <dbReference type="ARBA" id="ARBA00023180"/>
    </source>
</evidence>
<accession>A0A423XH71</accession>
<dbReference type="GO" id="GO:0016491">
    <property type="term" value="F:oxidoreductase activity"/>
    <property type="evidence" value="ECO:0007669"/>
    <property type="project" value="UniProtKB-KW"/>
</dbReference>
<keyword evidence="2 9" id="KW-0812">Transmembrane</keyword>
<dbReference type="InterPro" id="IPR021765">
    <property type="entry name" value="UstYa-like"/>
</dbReference>
<dbReference type="Proteomes" id="UP000285146">
    <property type="component" value="Unassembled WGS sequence"/>
</dbReference>
<proteinExistence type="inferred from homology"/>
<evidence type="ECO:0000256" key="5">
    <source>
        <dbReference type="ARBA" id="ARBA00023026"/>
    </source>
</evidence>
<protein>
    <recommendedName>
        <fullName evidence="12">Tat pathway signal sequence</fullName>
    </recommendedName>
</protein>
<organism evidence="10 11">
    <name type="scientific">Cytospora leucostoma</name>
    <dbReference type="NCBI Taxonomy" id="1230097"/>
    <lineage>
        <taxon>Eukaryota</taxon>
        <taxon>Fungi</taxon>
        <taxon>Dikarya</taxon>
        <taxon>Ascomycota</taxon>
        <taxon>Pezizomycotina</taxon>
        <taxon>Sordariomycetes</taxon>
        <taxon>Sordariomycetidae</taxon>
        <taxon>Diaporthales</taxon>
        <taxon>Cytosporaceae</taxon>
        <taxon>Cytospora</taxon>
    </lineage>
</organism>
<comment type="similarity">
    <text evidence="8">Belongs to the ustYa family.</text>
</comment>
<keyword evidence="11" id="KW-1185">Reference proteome</keyword>
<evidence type="ECO:0000256" key="9">
    <source>
        <dbReference type="SAM" id="Phobius"/>
    </source>
</evidence>
<dbReference type="PANTHER" id="PTHR33365:SF7">
    <property type="entry name" value="TAT PATHWAY SIGNAL SEQUENCE"/>
    <property type="match status" value="1"/>
</dbReference>
<evidence type="ECO:0000256" key="1">
    <source>
        <dbReference type="ARBA" id="ARBA00004167"/>
    </source>
</evidence>
<sequence>MDKREISDGLSGCESESLPFLEDTERAQSSVETSLFTLKARNPWWKRVLMITLTLVINIIVTLVILKMHDVFHDNASPAENAIEWEWRQIDAAPNEGPFSGDPAPEIDAAWTELMEGINLKIYPEEMEKLGLESLEFKDGSGYVGGLSVYHELHCIKRIRQWLYKDHYFPHLGDATKSEQNEKWFHVVHCLEHLRQTASCRGDISVIPYKWVYLNDSIELGFVGPTQADAEATHRCVNWDRLHAWAKERRVDLLNYRELLVNDWVE</sequence>
<dbReference type="GO" id="GO:0043386">
    <property type="term" value="P:mycotoxin biosynthetic process"/>
    <property type="evidence" value="ECO:0007669"/>
    <property type="project" value="InterPro"/>
</dbReference>
<keyword evidence="4" id="KW-0560">Oxidoreductase</keyword>
<evidence type="ECO:0000256" key="4">
    <source>
        <dbReference type="ARBA" id="ARBA00023002"/>
    </source>
</evidence>
<evidence type="ECO:0000313" key="11">
    <source>
        <dbReference type="Proteomes" id="UP000285146"/>
    </source>
</evidence>
<dbReference type="PANTHER" id="PTHR33365">
    <property type="entry name" value="YALI0B05434P"/>
    <property type="match status" value="1"/>
</dbReference>
<evidence type="ECO:0000256" key="6">
    <source>
        <dbReference type="ARBA" id="ARBA00023136"/>
    </source>
</evidence>
<keyword evidence="7" id="KW-0325">Glycoprotein</keyword>
<name>A0A423XH71_9PEZI</name>
<dbReference type="AlphaFoldDB" id="A0A423XH71"/>
<dbReference type="EMBL" id="LKEB01000009">
    <property type="protein sequence ID" value="ROW15362.1"/>
    <property type="molecule type" value="Genomic_DNA"/>
</dbReference>
<dbReference type="Pfam" id="PF11807">
    <property type="entry name" value="UstYa"/>
    <property type="match status" value="1"/>
</dbReference>
<comment type="subcellular location">
    <subcellularLocation>
        <location evidence="1">Membrane</location>
        <topology evidence="1">Single-pass membrane protein</topology>
    </subcellularLocation>
</comment>
<reference evidence="10 11" key="1">
    <citation type="submission" date="2015-09" db="EMBL/GenBank/DDBJ databases">
        <title>Host preference determinants of Valsa canker pathogens revealed by comparative genomics.</title>
        <authorList>
            <person name="Yin Z."/>
            <person name="Huang L."/>
        </authorList>
    </citation>
    <scope>NUCLEOTIDE SEQUENCE [LARGE SCALE GENOMIC DNA]</scope>
    <source>
        <strain evidence="10 11">SXYLt</strain>
    </source>
</reference>
<keyword evidence="6 9" id="KW-0472">Membrane</keyword>
<gene>
    <name evidence="10" type="ORF">VPNG_02378</name>
</gene>
<dbReference type="OrthoDB" id="3687641at2759"/>
<dbReference type="InParanoid" id="A0A423XH71"/>
<evidence type="ECO:0008006" key="12">
    <source>
        <dbReference type="Google" id="ProtNLM"/>
    </source>
</evidence>
<feature type="transmembrane region" description="Helical" evidence="9">
    <location>
        <begin position="48"/>
        <end position="66"/>
    </location>
</feature>